<dbReference type="eggNOG" id="COG1293">
    <property type="taxonomic scope" value="Bacteria"/>
</dbReference>
<name>A8F860_PSELT</name>
<dbReference type="InterPro" id="IPR051608">
    <property type="entry name" value="RQC_Subunit_NEMF"/>
</dbReference>
<gene>
    <name evidence="3" type="ordered locus">Tlet_1790</name>
</gene>
<dbReference type="KEGG" id="tle:Tlet_1790"/>
<dbReference type="PANTHER" id="PTHR15239:SF6">
    <property type="entry name" value="RIBOSOME QUALITY CONTROL COMPLEX SUBUNIT NEMF"/>
    <property type="match status" value="1"/>
</dbReference>
<dbReference type="GO" id="GO:0000049">
    <property type="term" value="F:tRNA binding"/>
    <property type="evidence" value="ECO:0007669"/>
    <property type="project" value="TreeGrafter"/>
</dbReference>
<dbReference type="EMBL" id="CP000812">
    <property type="protein sequence ID" value="ABV34344.1"/>
    <property type="molecule type" value="Genomic_DNA"/>
</dbReference>
<dbReference type="STRING" id="416591.Tlet_1790"/>
<dbReference type="Pfam" id="PF05670">
    <property type="entry name" value="NFACT-R_1"/>
    <property type="match status" value="1"/>
</dbReference>
<keyword evidence="1" id="KW-0175">Coiled coil</keyword>
<organism evidence="3 4">
    <name type="scientific">Pseudothermotoga lettingae (strain ATCC BAA-301 / DSM 14385 / NBRC 107922 / TMO)</name>
    <name type="common">Thermotoga lettingae</name>
    <dbReference type="NCBI Taxonomy" id="416591"/>
    <lineage>
        <taxon>Bacteria</taxon>
        <taxon>Thermotogati</taxon>
        <taxon>Thermotogota</taxon>
        <taxon>Thermotogae</taxon>
        <taxon>Thermotogales</taxon>
        <taxon>Thermotogaceae</taxon>
        <taxon>Pseudothermotoga</taxon>
    </lineage>
</organism>
<feature type="domain" description="NFACT RNA-binding" evidence="2">
    <location>
        <begin position="445"/>
        <end position="530"/>
    </location>
</feature>
<reference evidence="3 4" key="2">
    <citation type="journal article" date="2009" name="Proc. Natl. Acad. Sci. U.S.A.">
        <title>On the chimeric nature, thermophilic origin, and phylogenetic placement of the Thermotogales.</title>
        <authorList>
            <person name="Zhaxybayeva O."/>
            <person name="Swithers K.S."/>
            <person name="Lapierre P."/>
            <person name="Fournier G.P."/>
            <person name="Bickhart D.M."/>
            <person name="DeBoy R.T."/>
            <person name="Nelson K.E."/>
            <person name="Nesbo C.L."/>
            <person name="Doolittle W.F."/>
            <person name="Gogarten J.P."/>
            <person name="Noll K.M."/>
        </authorList>
    </citation>
    <scope>NUCLEOTIDE SEQUENCE [LARGE SCALE GENOMIC DNA]</scope>
    <source>
        <strain evidence="4">ATCC BAA-301 / DSM 14385 / NBRC 107922 / TMO</strain>
    </source>
</reference>
<dbReference type="InterPro" id="IPR008532">
    <property type="entry name" value="NFACT_RNA-bd"/>
</dbReference>
<proteinExistence type="predicted"/>
<evidence type="ECO:0000259" key="2">
    <source>
        <dbReference type="Pfam" id="PF05670"/>
    </source>
</evidence>
<protein>
    <submittedName>
        <fullName evidence="3">Fibronectin-binding A domain protein</fullName>
    </submittedName>
</protein>
<dbReference type="RefSeq" id="WP_012003820.1">
    <property type="nucleotide sequence ID" value="NC_009828.1"/>
</dbReference>
<accession>A8F860</accession>
<dbReference type="OrthoDB" id="9766163at2"/>
<evidence type="ECO:0000313" key="4">
    <source>
        <dbReference type="Proteomes" id="UP000002016"/>
    </source>
</evidence>
<keyword evidence="4" id="KW-1185">Reference proteome</keyword>
<dbReference type="Pfam" id="PF05833">
    <property type="entry name" value="NFACT_N"/>
    <property type="match status" value="1"/>
</dbReference>
<dbReference type="AlphaFoldDB" id="A8F860"/>
<dbReference type="GO" id="GO:0072344">
    <property type="term" value="P:rescue of stalled ribosome"/>
    <property type="evidence" value="ECO:0007669"/>
    <property type="project" value="TreeGrafter"/>
</dbReference>
<evidence type="ECO:0000256" key="1">
    <source>
        <dbReference type="SAM" id="Coils"/>
    </source>
</evidence>
<reference evidence="3 4" key="1">
    <citation type="submission" date="2007-08" db="EMBL/GenBank/DDBJ databases">
        <title>Complete sequence of Thermotoga lettingae TMO.</title>
        <authorList>
            <consortium name="US DOE Joint Genome Institute"/>
            <person name="Copeland A."/>
            <person name="Lucas S."/>
            <person name="Lapidus A."/>
            <person name="Barry K."/>
            <person name="Glavina del Rio T."/>
            <person name="Dalin E."/>
            <person name="Tice H."/>
            <person name="Pitluck S."/>
            <person name="Foster B."/>
            <person name="Bruce D."/>
            <person name="Schmutz J."/>
            <person name="Larimer F."/>
            <person name="Land M."/>
            <person name="Hauser L."/>
            <person name="Kyrpides N."/>
            <person name="Mikhailova N."/>
            <person name="Nelson K."/>
            <person name="Gogarten J.P."/>
            <person name="Noll K."/>
            <person name="Richardson P."/>
        </authorList>
    </citation>
    <scope>NUCLEOTIDE SEQUENCE [LARGE SCALE GENOMIC DNA]</scope>
    <source>
        <strain evidence="4">ATCC BAA-301 / DSM 14385 / NBRC 107922 / TMO</strain>
    </source>
</reference>
<dbReference type="HOGENOM" id="CLU_022481_2_1_0"/>
<dbReference type="GO" id="GO:1990112">
    <property type="term" value="C:RQC complex"/>
    <property type="evidence" value="ECO:0007669"/>
    <property type="project" value="TreeGrafter"/>
</dbReference>
<dbReference type="GO" id="GO:0043023">
    <property type="term" value="F:ribosomal large subunit binding"/>
    <property type="evidence" value="ECO:0007669"/>
    <property type="project" value="TreeGrafter"/>
</dbReference>
<feature type="coiled-coil region" evidence="1">
    <location>
        <begin position="289"/>
        <end position="316"/>
    </location>
</feature>
<evidence type="ECO:0000313" key="3">
    <source>
        <dbReference type="EMBL" id="ABV34344.1"/>
    </source>
</evidence>
<dbReference type="PANTHER" id="PTHR15239">
    <property type="entry name" value="NUCLEAR EXPORT MEDIATOR FACTOR NEMF"/>
    <property type="match status" value="1"/>
</dbReference>
<sequence length="559" mass="65211">MISDGFVLKRIVDELSSLEGAKLRQIYQYGKSDIYLYFQNAVVRICLEPSLAHICYTEKEDFSDHRPSNFVLLLRTKLRNARVRKVCQVSLDRVMFFEFDKIDEIGNRHFYRLYIEFFGSHCNVIFVENDIIIDALRSVLTVSRRIQKGEIYRSSNEKLNPLEVTYNDFSFDERAKISQVLSQEFFGFSKYIIRELLNRANLQDKLACDLLTEERESLKHSFFSLINDFERGKTYVYEFEEKFLITTIPLKTLPFKNLSEHSNISNAIDDIYKIVLLKKEVDNFKARLIKCVQDKVKKSEKILNTLEEELLACRKAEEYHKYGELLKYAQEKKDLHKSVNVMDYNTGQMTLVPLVDGKGVKESSQYYFALYKKLKEKSEILKARIKRETLFLNYAEQLMHTLELAEDLETLQEIEQEMAQQGLIKEKTVFRKSKSKPEFKKIVYEGFTILVGKNNKQNEKLVRISNKNDIWLHVHEMPGAHVVIKTNGQTVPRKILEFAAAIAAYHSKARFSSKVPVDYTPIKNVHKPKGSPPGMVLYTNYETIFANPNLLKTSGSYPF</sequence>
<dbReference type="Proteomes" id="UP000002016">
    <property type="component" value="Chromosome"/>
</dbReference>
<dbReference type="Gene3D" id="2.30.310.10">
    <property type="entry name" value="ibrinogen binding protein from staphylococcus aureus domain"/>
    <property type="match status" value="1"/>
</dbReference>